<dbReference type="EMBL" id="CP050066">
    <property type="protein sequence ID" value="QIP05264.1"/>
    <property type="molecule type" value="Genomic_DNA"/>
</dbReference>
<organism evidence="1 2">
    <name type="scientific">Bradyrhizobium symbiodeficiens</name>
    <dbReference type="NCBI Taxonomy" id="1404367"/>
    <lineage>
        <taxon>Bacteria</taxon>
        <taxon>Pseudomonadati</taxon>
        <taxon>Pseudomonadota</taxon>
        <taxon>Alphaproteobacteria</taxon>
        <taxon>Hyphomicrobiales</taxon>
        <taxon>Nitrobacteraceae</taxon>
        <taxon>Bradyrhizobium</taxon>
    </lineage>
</organism>
<dbReference type="AlphaFoldDB" id="A0A6G8ZYY5"/>
<evidence type="ECO:0000313" key="2">
    <source>
        <dbReference type="Proteomes" id="UP000500895"/>
    </source>
</evidence>
<name>A0A6G8ZYY5_9BRAD</name>
<dbReference type="Proteomes" id="UP000500895">
    <property type="component" value="Chromosome"/>
</dbReference>
<reference evidence="1 2" key="1">
    <citation type="journal article" date="2020" name="Int. J. Syst. Evol. Microbiol.">
        <title>Description and complete genome sequences of Bradyrhizobium symbiodeficiens sp. nov., a non-symbiotic bacterium associated with legumes native to Canada.</title>
        <authorList>
            <person name="Bromfield E.S.P."/>
            <person name="Cloutier S."/>
            <person name="Nguyen H.D.T."/>
        </authorList>
    </citation>
    <scope>NUCLEOTIDE SEQUENCE [LARGE SCALE GENOMIC DNA]</scope>
    <source>
        <strain evidence="1 2">101S1MB</strain>
    </source>
</reference>
<sequence>MLELRPLASEQKLGRSIIETGTLQLPDGRAQFENLGAQPQDPVSVRVLFHGALSKVLAPSVRARGIAGCLYKAKTHPVADVRQDTAAAGGLPFADQQVDLPAQIHLRQGLPGAIAIAVDELAHRRLDAGHFKPQGADFTSNFINSVVHGLLEQNKNI</sequence>
<protein>
    <submittedName>
        <fullName evidence="1">Uncharacterized protein</fullName>
    </submittedName>
</protein>
<gene>
    <name evidence="1" type="ORF">HAV00_02905</name>
</gene>
<proteinExistence type="predicted"/>
<accession>A0A6G8ZYY5</accession>
<evidence type="ECO:0000313" key="1">
    <source>
        <dbReference type="EMBL" id="QIP05264.1"/>
    </source>
</evidence>